<dbReference type="HOGENOM" id="CLU_2769953_0_0_6"/>
<dbReference type="AlphaFoldDB" id="A4A9M5"/>
<feature type="region of interest" description="Disordered" evidence="1">
    <location>
        <begin position="1"/>
        <end position="25"/>
    </location>
</feature>
<proteinExistence type="predicted"/>
<evidence type="ECO:0000313" key="2">
    <source>
        <dbReference type="EMBL" id="EAQ97192.1"/>
    </source>
</evidence>
<evidence type="ECO:0000256" key="1">
    <source>
        <dbReference type="SAM" id="MobiDB-lite"/>
    </source>
</evidence>
<accession>A4A9M5</accession>
<sequence>MNDDKHDLELAQEKEQDQDQEQNDSETILMALDQISQTIDVMTSVVGRLRHFVQEQETTEDMELRDAMRPGRTLH</sequence>
<name>A4A9M5_9GAMM</name>
<dbReference type="STRING" id="314285.KT71_07429"/>
<dbReference type="RefSeq" id="WP_008293910.1">
    <property type="nucleotide sequence ID" value="NZ_CM002299.1"/>
</dbReference>
<comment type="caution">
    <text evidence="2">The sequence shown here is derived from an EMBL/GenBank/DDBJ whole genome shotgun (WGS) entry which is preliminary data.</text>
</comment>
<keyword evidence="3" id="KW-1185">Reference proteome</keyword>
<reference evidence="2 3" key="1">
    <citation type="journal article" date="2007" name="Proc. Natl. Acad. Sci. U.S.A.">
        <title>Characterization of a marine gammaproteobacterium capable of aerobic anoxygenic photosynthesis.</title>
        <authorList>
            <person name="Fuchs B.M."/>
            <person name="Spring S."/>
            <person name="Teeling H."/>
            <person name="Quast C."/>
            <person name="Wulf J."/>
            <person name="Schattenhofer M."/>
            <person name="Yan S."/>
            <person name="Ferriera S."/>
            <person name="Johnson J."/>
            <person name="Glockner F.O."/>
            <person name="Amann R."/>
        </authorList>
    </citation>
    <scope>NUCLEOTIDE SEQUENCE [LARGE SCALE GENOMIC DNA]</scope>
    <source>
        <strain evidence="2">KT71</strain>
    </source>
</reference>
<reference evidence="2 3" key="2">
    <citation type="journal article" date="2009" name="PLoS ONE">
        <title>The photosynthetic apparatus and its regulation in the aerobic gammaproteobacterium Congregibacter litoralis gen. nov., sp. nov.</title>
        <authorList>
            <person name="Spring S."/>
            <person name="Lunsdorf H."/>
            <person name="Fuchs B.M."/>
            <person name="Tindall B.J."/>
        </authorList>
    </citation>
    <scope>NUCLEOTIDE SEQUENCE [LARGE SCALE GENOMIC DNA]</scope>
    <source>
        <strain evidence="2">KT71</strain>
    </source>
</reference>
<dbReference type="OrthoDB" id="5741731at2"/>
<gene>
    <name evidence="2" type="ORF">KT71_07429</name>
</gene>
<dbReference type="Proteomes" id="UP000019205">
    <property type="component" value="Chromosome"/>
</dbReference>
<dbReference type="eggNOG" id="ENOG5033DN0">
    <property type="taxonomic scope" value="Bacteria"/>
</dbReference>
<dbReference type="EMBL" id="AAOA02000004">
    <property type="protein sequence ID" value="EAQ97192.1"/>
    <property type="molecule type" value="Genomic_DNA"/>
</dbReference>
<protein>
    <submittedName>
        <fullName evidence="2">Uncharacterized protein</fullName>
    </submittedName>
</protein>
<organism evidence="2 3">
    <name type="scientific">Congregibacter litoralis KT71</name>
    <dbReference type="NCBI Taxonomy" id="314285"/>
    <lineage>
        <taxon>Bacteria</taxon>
        <taxon>Pseudomonadati</taxon>
        <taxon>Pseudomonadota</taxon>
        <taxon>Gammaproteobacteria</taxon>
        <taxon>Cellvibrionales</taxon>
        <taxon>Halieaceae</taxon>
        <taxon>Congregibacter</taxon>
    </lineage>
</organism>
<feature type="compositionally biased region" description="Basic and acidic residues" evidence="1">
    <location>
        <begin position="1"/>
        <end position="17"/>
    </location>
</feature>
<evidence type="ECO:0000313" key="3">
    <source>
        <dbReference type="Proteomes" id="UP000019205"/>
    </source>
</evidence>